<dbReference type="Pfam" id="PF23227">
    <property type="entry name" value="HEAT_MROH2B_C"/>
    <property type="match status" value="1"/>
</dbReference>
<accession>A0A6J2J6F1</accession>
<reference evidence="3" key="1">
    <citation type="submission" date="2025-08" db="UniProtKB">
        <authorList>
            <consortium name="RefSeq"/>
        </authorList>
    </citation>
    <scope>IDENTIFICATION</scope>
    <source>
        <tissue evidence="3">Muscle</tissue>
    </source>
</reference>
<sequence>MQQSKACKLGSCLFRASHLQHWREGGAGLLIRGIMQVKSLQKSPRMHKSSNISVSDSSLTESLMQLLWDADGELVRRTVSILGFLFSDKDIQLSSPTALQLAEALQPLFDNADSSVQLSSILLFRGVMVTGEKEGKKALKPHVRQSLLPLFFHCHDENQRVAEASGEALLCVAGFLKRKDLKKVVKRKELWKFSKCLLEKDWSRVAEYLRQALPYLESPQEPLREAALRFMGMAGRYVRGQPEELQDIIETLQRMRNDTSLDISSLARQSCYVIEAAQSSILQTAAAARLAVRGLQELSCSAGQFVAVLPELWGGLMWEAVSAGAT</sequence>
<name>A0A6J2J6F1_9PASS</name>
<dbReference type="InterPro" id="IPR055406">
    <property type="entry name" value="HEAT_Maestro"/>
</dbReference>
<feature type="domain" description="Maestro/Maestro-like HEAT-repeats" evidence="1">
    <location>
        <begin position="57"/>
        <end position="271"/>
    </location>
</feature>
<dbReference type="InterPro" id="IPR045206">
    <property type="entry name" value="Maestro_heat-like_prot"/>
</dbReference>
<evidence type="ECO:0000259" key="1">
    <source>
        <dbReference type="Pfam" id="PF23227"/>
    </source>
</evidence>
<dbReference type="SUPFAM" id="SSF48371">
    <property type="entry name" value="ARM repeat"/>
    <property type="match status" value="1"/>
</dbReference>
<dbReference type="PANTHER" id="PTHR23120">
    <property type="entry name" value="MAESTRO-RELATED HEAT DOMAIN-CONTAINING"/>
    <property type="match status" value="1"/>
</dbReference>
<dbReference type="InterPro" id="IPR011989">
    <property type="entry name" value="ARM-like"/>
</dbReference>
<dbReference type="PANTHER" id="PTHR23120:SF42">
    <property type="entry name" value="MAESTRO HEAT-LIKE REPEAT FAMILY MEMBER 3"/>
    <property type="match status" value="1"/>
</dbReference>
<organism evidence="2 3">
    <name type="scientific">Pipra filicauda</name>
    <name type="common">Wire-tailed manakin</name>
    <dbReference type="NCBI Taxonomy" id="649802"/>
    <lineage>
        <taxon>Eukaryota</taxon>
        <taxon>Metazoa</taxon>
        <taxon>Chordata</taxon>
        <taxon>Craniata</taxon>
        <taxon>Vertebrata</taxon>
        <taxon>Euteleostomi</taxon>
        <taxon>Archelosauria</taxon>
        <taxon>Archosauria</taxon>
        <taxon>Dinosauria</taxon>
        <taxon>Saurischia</taxon>
        <taxon>Theropoda</taxon>
        <taxon>Coelurosauria</taxon>
        <taxon>Aves</taxon>
        <taxon>Neognathae</taxon>
        <taxon>Neoaves</taxon>
        <taxon>Telluraves</taxon>
        <taxon>Australaves</taxon>
        <taxon>Passeriformes</taxon>
        <taxon>Pipridae</taxon>
        <taxon>Pipra</taxon>
    </lineage>
</organism>
<protein>
    <submittedName>
        <fullName evidence="3">Maestro heat-like repeat-containing protein family member 6</fullName>
    </submittedName>
</protein>
<dbReference type="RefSeq" id="XP_027607850.2">
    <property type="nucleotide sequence ID" value="XM_027752049.2"/>
</dbReference>
<dbReference type="AlphaFoldDB" id="A0A6J2J6F1"/>
<dbReference type="GO" id="GO:0005737">
    <property type="term" value="C:cytoplasm"/>
    <property type="evidence" value="ECO:0007669"/>
    <property type="project" value="TreeGrafter"/>
</dbReference>
<dbReference type="InterPro" id="IPR016024">
    <property type="entry name" value="ARM-type_fold"/>
</dbReference>
<keyword evidence="2" id="KW-1185">Reference proteome</keyword>
<evidence type="ECO:0000313" key="3">
    <source>
        <dbReference type="RefSeq" id="XP_027607850.2"/>
    </source>
</evidence>
<dbReference type="GeneID" id="114004232"/>
<gene>
    <name evidence="3" type="primary">LOC114004232</name>
</gene>
<proteinExistence type="predicted"/>
<dbReference type="InParanoid" id="A0A6J2J6F1"/>
<dbReference type="Proteomes" id="UP000504627">
    <property type="component" value="Unplaced"/>
</dbReference>
<evidence type="ECO:0000313" key="2">
    <source>
        <dbReference type="Proteomes" id="UP000504627"/>
    </source>
</evidence>
<dbReference type="Gene3D" id="1.25.10.10">
    <property type="entry name" value="Leucine-rich Repeat Variant"/>
    <property type="match status" value="1"/>
</dbReference>